<proteinExistence type="predicted"/>
<evidence type="ECO:0000313" key="1">
    <source>
        <dbReference type="EMBL" id="TKR89134.1"/>
    </source>
</evidence>
<dbReference type="Proteomes" id="UP000298663">
    <property type="component" value="Unassembled WGS sequence"/>
</dbReference>
<comment type="caution">
    <text evidence="1">The sequence shown here is derived from an EMBL/GenBank/DDBJ whole genome shotgun (WGS) entry which is preliminary data.</text>
</comment>
<gene>
    <name evidence="1" type="ORF">L596_013279</name>
</gene>
<dbReference type="AlphaFoldDB" id="A0A4U5P0J0"/>
<dbReference type="EMBL" id="AZBU02000003">
    <property type="protein sequence ID" value="TKR89134.1"/>
    <property type="molecule type" value="Genomic_DNA"/>
</dbReference>
<keyword evidence="2" id="KW-1185">Reference proteome</keyword>
<evidence type="ECO:0000313" key="2">
    <source>
        <dbReference type="Proteomes" id="UP000298663"/>
    </source>
</evidence>
<protein>
    <submittedName>
        <fullName evidence="1">Uncharacterized protein</fullName>
    </submittedName>
</protein>
<accession>A0A4U5P0J0</accession>
<name>A0A4U5P0J0_STECR</name>
<reference evidence="1 2" key="2">
    <citation type="journal article" date="2019" name="G3 (Bethesda)">
        <title>Hybrid Assembly of the Genome of the Entomopathogenic Nematode Steinernema carpocapsae Identifies the X-Chromosome.</title>
        <authorList>
            <person name="Serra L."/>
            <person name="Macchietto M."/>
            <person name="Macias-Munoz A."/>
            <person name="McGill C.J."/>
            <person name="Rodriguez I.M."/>
            <person name="Rodriguez B."/>
            <person name="Murad R."/>
            <person name="Mortazavi A."/>
        </authorList>
    </citation>
    <scope>NUCLEOTIDE SEQUENCE [LARGE SCALE GENOMIC DNA]</scope>
    <source>
        <strain evidence="1 2">ALL</strain>
    </source>
</reference>
<sequence length="99" mass="11239">MICLLNKIRTVEVFRPLRCTLAPPPSTLVSLFFDPARNGKKLDHGQLRMPLTCHSRVGRLVISKEVFGFRLARFGFRVVSTQESGGGRGEESHPIWFDR</sequence>
<organism evidence="1 2">
    <name type="scientific">Steinernema carpocapsae</name>
    <name type="common">Entomopathogenic nematode</name>
    <dbReference type="NCBI Taxonomy" id="34508"/>
    <lineage>
        <taxon>Eukaryota</taxon>
        <taxon>Metazoa</taxon>
        <taxon>Ecdysozoa</taxon>
        <taxon>Nematoda</taxon>
        <taxon>Chromadorea</taxon>
        <taxon>Rhabditida</taxon>
        <taxon>Tylenchina</taxon>
        <taxon>Panagrolaimomorpha</taxon>
        <taxon>Strongyloidoidea</taxon>
        <taxon>Steinernematidae</taxon>
        <taxon>Steinernema</taxon>
    </lineage>
</organism>
<reference evidence="1 2" key="1">
    <citation type="journal article" date="2015" name="Genome Biol.">
        <title>Comparative genomics of Steinernema reveals deeply conserved gene regulatory networks.</title>
        <authorList>
            <person name="Dillman A.R."/>
            <person name="Macchietto M."/>
            <person name="Porter C.F."/>
            <person name="Rogers A."/>
            <person name="Williams B."/>
            <person name="Antoshechkin I."/>
            <person name="Lee M.M."/>
            <person name="Goodwin Z."/>
            <person name="Lu X."/>
            <person name="Lewis E.E."/>
            <person name="Goodrich-Blair H."/>
            <person name="Stock S.P."/>
            <person name="Adams B.J."/>
            <person name="Sternberg P.W."/>
            <person name="Mortazavi A."/>
        </authorList>
    </citation>
    <scope>NUCLEOTIDE SEQUENCE [LARGE SCALE GENOMIC DNA]</scope>
    <source>
        <strain evidence="1 2">ALL</strain>
    </source>
</reference>